<sequence>MIASRAHEIRSSPSSSHRGDCRGDLAPSVPSGSPSTPSNKWGPRRLGSNLKPDESACAVSSAVKADGGAASEARGEDSTL</sequence>
<feature type="compositionally biased region" description="Basic and acidic residues" evidence="1">
    <location>
        <begin position="1"/>
        <end position="10"/>
    </location>
</feature>
<organism evidence="2 3">
    <name type="scientific">Phytophthora aleatoria</name>
    <dbReference type="NCBI Taxonomy" id="2496075"/>
    <lineage>
        <taxon>Eukaryota</taxon>
        <taxon>Sar</taxon>
        <taxon>Stramenopiles</taxon>
        <taxon>Oomycota</taxon>
        <taxon>Peronosporomycetes</taxon>
        <taxon>Peronosporales</taxon>
        <taxon>Peronosporaceae</taxon>
        <taxon>Phytophthora</taxon>
    </lineage>
</organism>
<keyword evidence="3" id="KW-1185">Reference proteome</keyword>
<evidence type="ECO:0000313" key="2">
    <source>
        <dbReference type="EMBL" id="KAG6956098.1"/>
    </source>
</evidence>
<dbReference type="EMBL" id="JAENGY010000823">
    <property type="protein sequence ID" value="KAG6956098.1"/>
    <property type="molecule type" value="Genomic_DNA"/>
</dbReference>
<evidence type="ECO:0000313" key="3">
    <source>
        <dbReference type="Proteomes" id="UP000709295"/>
    </source>
</evidence>
<comment type="caution">
    <text evidence="2">The sequence shown here is derived from an EMBL/GenBank/DDBJ whole genome shotgun (WGS) entry which is preliminary data.</text>
</comment>
<name>A0A8J5M2M9_9STRA</name>
<protein>
    <submittedName>
        <fullName evidence="2">Uncharacterized protein</fullName>
    </submittedName>
</protein>
<dbReference type="AlphaFoldDB" id="A0A8J5M2M9"/>
<evidence type="ECO:0000256" key="1">
    <source>
        <dbReference type="SAM" id="MobiDB-lite"/>
    </source>
</evidence>
<gene>
    <name evidence="2" type="ORF">JG688_00011582</name>
</gene>
<feature type="compositionally biased region" description="Low complexity" evidence="1">
    <location>
        <begin position="27"/>
        <end position="38"/>
    </location>
</feature>
<feature type="region of interest" description="Disordered" evidence="1">
    <location>
        <begin position="1"/>
        <end position="80"/>
    </location>
</feature>
<reference evidence="2" key="1">
    <citation type="submission" date="2021-01" db="EMBL/GenBank/DDBJ databases">
        <title>Phytophthora aleatoria, a newly-described species from Pinus radiata is distinct from Phytophthora cactorum isolates based on comparative genomics.</title>
        <authorList>
            <person name="Mcdougal R."/>
            <person name="Panda P."/>
            <person name="Williams N."/>
            <person name="Studholme D.J."/>
        </authorList>
    </citation>
    <scope>NUCLEOTIDE SEQUENCE</scope>
    <source>
        <strain evidence="2">NZFS 4037</strain>
    </source>
</reference>
<accession>A0A8J5M2M9</accession>
<dbReference type="Proteomes" id="UP000709295">
    <property type="component" value="Unassembled WGS sequence"/>
</dbReference>
<proteinExistence type="predicted"/>